<keyword evidence="14" id="KW-1185">Reference proteome</keyword>
<evidence type="ECO:0000256" key="5">
    <source>
        <dbReference type="ARBA" id="ARBA00022723"/>
    </source>
</evidence>
<dbReference type="GO" id="GO:0000706">
    <property type="term" value="P:meiotic DNA double-strand break processing"/>
    <property type="evidence" value="ECO:0007669"/>
    <property type="project" value="TreeGrafter"/>
</dbReference>
<comment type="catalytic activity">
    <reaction evidence="1">
        <text>ATP-dependent breakage, passage and rejoining of double-stranded DNA.</text>
        <dbReference type="EC" id="5.6.2.2"/>
    </reaction>
</comment>
<reference evidence="13" key="1">
    <citation type="submission" date="2019-11" db="EMBL/GenBank/DDBJ databases">
        <title>Leishmania tarentolae CDS.</title>
        <authorList>
            <person name="Goto Y."/>
            <person name="Yamagishi J."/>
        </authorList>
    </citation>
    <scope>NUCLEOTIDE SEQUENCE [LARGE SCALE GENOMIC DNA]</scope>
    <source>
        <strain evidence="13">Parrot Tar II</strain>
    </source>
</reference>
<accession>A0A640KIV8</accession>
<dbReference type="EMBL" id="BLBS01000020">
    <property type="protein sequence ID" value="GET87419.1"/>
    <property type="molecule type" value="Genomic_DNA"/>
</dbReference>
<comment type="similarity">
    <text evidence="3">Belongs to the TOP6A family.</text>
</comment>
<feature type="domain" description="Spo11/DNA topoisomerase VI subunit A N-terminal" evidence="11">
    <location>
        <begin position="136"/>
        <end position="192"/>
    </location>
</feature>
<evidence type="ECO:0000256" key="7">
    <source>
        <dbReference type="ARBA" id="ARBA00023029"/>
    </source>
</evidence>
<evidence type="ECO:0000256" key="4">
    <source>
        <dbReference type="ARBA" id="ARBA00012895"/>
    </source>
</evidence>
<dbReference type="Proteomes" id="UP000419144">
    <property type="component" value="Unassembled WGS sequence"/>
</dbReference>
<dbReference type="Gene3D" id="1.10.10.10">
    <property type="entry name" value="Winged helix-like DNA-binding domain superfamily/Winged helix DNA-binding domain"/>
    <property type="match status" value="1"/>
</dbReference>
<evidence type="ECO:0000256" key="10">
    <source>
        <dbReference type="SAM" id="MobiDB-lite"/>
    </source>
</evidence>
<keyword evidence="5" id="KW-0479">Metal-binding</keyword>
<feature type="domain" description="Topoisomerase 6 subunit A/Spo11 TOPRIM" evidence="12">
    <location>
        <begin position="307"/>
        <end position="416"/>
    </location>
</feature>
<dbReference type="AlphaFoldDB" id="A0A640KIV8"/>
<feature type="compositionally biased region" description="Polar residues" evidence="10">
    <location>
        <begin position="257"/>
        <end position="277"/>
    </location>
</feature>
<dbReference type="Pfam" id="PF21180">
    <property type="entry name" value="TOP6A-Spo11_Toprim"/>
    <property type="match status" value="1"/>
</dbReference>
<gene>
    <name evidence="13" type="ORF">LtaPh_1605900</name>
</gene>
<dbReference type="GO" id="GO:0000228">
    <property type="term" value="C:nuclear chromosome"/>
    <property type="evidence" value="ECO:0007669"/>
    <property type="project" value="TreeGrafter"/>
</dbReference>
<comment type="caution">
    <text evidence="13">The sequence shown here is derived from an EMBL/GenBank/DDBJ whole genome shotgun (WGS) entry which is preliminary data.</text>
</comment>
<evidence type="ECO:0000259" key="12">
    <source>
        <dbReference type="Pfam" id="PF21180"/>
    </source>
</evidence>
<dbReference type="InterPro" id="IPR036078">
    <property type="entry name" value="Spo11/TopoVI_A_sf"/>
</dbReference>
<dbReference type="InterPro" id="IPR013049">
    <property type="entry name" value="Spo11/TopoVI_A_N"/>
</dbReference>
<keyword evidence="7" id="KW-0799">Topoisomerase</keyword>
<name>A0A640KIV8_LEITA</name>
<comment type="cofactor">
    <cofactor evidence="2">
        <name>Mg(2+)</name>
        <dbReference type="ChEBI" id="CHEBI:18420"/>
    </cofactor>
</comment>
<feature type="region of interest" description="Disordered" evidence="10">
    <location>
        <begin position="247"/>
        <end position="277"/>
    </location>
</feature>
<protein>
    <recommendedName>
        <fullName evidence="4">DNA topoisomerase (ATP-hydrolyzing)</fullName>
        <ecNumber evidence="4">5.6.2.2</ecNumber>
    </recommendedName>
</protein>
<evidence type="ECO:0000313" key="13">
    <source>
        <dbReference type="EMBL" id="GET87419.1"/>
    </source>
</evidence>
<evidence type="ECO:0000256" key="2">
    <source>
        <dbReference type="ARBA" id="ARBA00001946"/>
    </source>
</evidence>
<sequence length="654" mass="70993">MTASFAEVSPAVVAAHSAEMMRDEVLRRMEVYVLELLYTLLSLPVKRVSQRGSTTAVFHEETSASLRRRSPCSMRRELQTSTRATCGATSETAVRAPSEGRAYAKVPLPGYEGAGARPSDGQPVTSIRALQVARHHLLVLTVLFRNLVRGDVATQRDVYYQLVRHIQAQVVVNRTVQQLSRVLRLPRQLMGVVAGGRGYIAGCLSYRGVTLQGGGTGVAAEEGMPLPLLSADLVVSVLAVAQRTPVEDDEGCRTPGLASSWNSTHSRSPQHSASSRLTITQNRDFTGRSANNTATAGFQVPSNVCVIFVVEKHAVFVQLLREGLPRLLPCVLLTSQGYPSHAARQLLAHLHAALPRAAVVGLVDYNPHGLAILAAYRWAATSNALLTGSASMESHYYAVPRLRWLGVRTAHVMRVMEKRDSGGASAQHSVSVQCPCPRLRHHTAAPLETSVSSWGSTGKGNRVHENNGAAASVSSYALSAPRSAESVAISSLLTNIAPLQYFTHRDAVVMRHQIERLEALLHHAAPLPDAGEDFGTEVEAVGDRGRDFVEPSHGKRTGCASVDLSTAPQIHSRLPAADLECRAARASVVAWLKEAREMQRCNVKCEMEALYTVPYANEFLGSASVVHVWRRGAQPPPSQFAEWVCQQVLRHQYI</sequence>
<evidence type="ECO:0000256" key="9">
    <source>
        <dbReference type="ARBA" id="ARBA00023235"/>
    </source>
</evidence>
<dbReference type="PANTHER" id="PTHR10848">
    <property type="entry name" value="MEIOTIC RECOMBINATION PROTEIN SPO11"/>
    <property type="match status" value="1"/>
</dbReference>
<dbReference type="InterPro" id="IPR002815">
    <property type="entry name" value="Spo11/TopoVI_A"/>
</dbReference>
<dbReference type="GO" id="GO:0003677">
    <property type="term" value="F:DNA binding"/>
    <property type="evidence" value="ECO:0007669"/>
    <property type="project" value="UniProtKB-KW"/>
</dbReference>
<evidence type="ECO:0000259" key="11">
    <source>
        <dbReference type="Pfam" id="PF04406"/>
    </source>
</evidence>
<dbReference type="CDD" id="cd00223">
    <property type="entry name" value="TOPRIM_TopoIIB_SPO"/>
    <property type="match status" value="1"/>
</dbReference>
<dbReference type="EC" id="5.6.2.2" evidence="4"/>
<dbReference type="Gene3D" id="3.40.1360.10">
    <property type="match status" value="1"/>
</dbReference>
<dbReference type="InterPro" id="IPR034136">
    <property type="entry name" value="TOPRIM_Topo6A/Spo11"/>
</dbReference>
<dbReference type="PANTHER" id="PTHR10848:SF2">
    <property type="entry name" value="RECOMBINATION PROTEIN SPO11, PUTATIVE-RELATED"/>
    <property type="match status" value="1"/>
</dbReference>
<dbReference type="GO" id="GO:0007131">
    <property type="term" value="P:reciprocal meiotic recombination"/>
    <property type="evidence" value="ECO:0007669"/>
    <property type="project" value="TreeGrafter"/>
</dbReference>
<dbReference type="Pfam" id="PF04406">
    <property type="entry name" value="TP6A_N"/>
    <property type="match status" value="1"/>
</dbReference>
<dbReference type="GO" id="GO:0046872">
    <property type="term" value="F:metal ion binding"/>
    <property type="evidence" value="ECO:0007669"/>
    <property type="project" value="UniProtKB-KW"/>
</dbReference>
<keyword evidence="9" id="KW-0413">Isomerase</keyword>
<evidence type="ECO:0000256" key="6">
    <source>
        <dbReference type="ARBA" id="ARBA00022842"/>
    </source>
</evidence>
<dbReference type="GO" id="GO:0003918">
    <property type="term" value="F:DNA topoisomerase type II (double strand cut, ATP-hydrolyzing) activity"/>
    <property type="evidence" value="ECO:0007669"/>
    <property type="project" value="UniProtKB-EC"/>
</dbReference>
<evidence type="ECO:0000256" key="3">
    <source>
        <dbReference type="ARBA" id="ARBA00006559"/>
    </source>
</evidence>
<dbReference type="GO" id="GO:0005524">
    <property type="term" value="F:ATP binding"/>
    <property type="evidence" value="ECO:0007669"/>
    <property type="project" value="InterPro"/>
</dbReference>
<dbReference type="OrthoDB" id="5377392at2759"/>
<evidence type="ECO:0000313" key="14">
    <source>
        <dbReference type="Proteomes" id="UP000419144"/>
    </source>
</evidence>
<proteinExistence type="inferred from homology"/>
<dbReference type="GO" id="GO:0042138">
    <property type="term" value="P:meiotic DNA double-strand break formation"/>
    <property type="evidence" value="ECO:0007669"/>
    <property type="project" value="TreeGrafter"/>
</dbReference>
<dbReference type="SUPFAM" id="SSF56726">
    <property type="entry name" value="DNA topoisomerase IV, alpha subunit"/>
    <property type="match status" value="1"/>
</dbReference>
<organism evidence="13 14">
    <name type="scientific">Leishmania tarentolae</name>
    <name type="common">Sauroleishmania tarentolae</name>
    <dbReference type="NCBI Taxonomy" id="5689"/>
    <lineage>
        <taxon>Eukaryota</taxon>
        <taxon>Discoba</taxon>
        <taxon>Euglenozoa</taxon>
        <taxon>Kinetoplastea</taxon>
        <taxon>Metakinetoplastina</taxon>
        <taxon>Trypanosomatida</taxon>
        <taxon>Trypanosomatidae</taxon>
        <taxon>Leishmaniinae</taxon>
        <taxon>Leishmania</taxon>
        <taxon>lizard Leishmania</taxon>
    </lineage>
</organism>
<keyword evidence="8" id="KW-0238">DNA-binding</keyword>
<evidence type="ECO:0000256" key="1">
    <source>
        <dbReference type="ARBA" id="ARBA00000185"/>
    </source>
</evidence>
<keyword evidence="6" id="KW-0460">Magnesium</keyword>
<dbReference type="InterPro" id="IPR036388">
    <property type="entry name" value="WH-like_DNA-bd_sf"/>
</dbReference>
<dbReference type="VEuPathDB" id="TriTrypDB:LtaPh_1605900"/>
<evidence type="ECO:0000256" key="8">
    <source>
        <dbReference type="ARBA" id="ARBA00023125"/>
    </source>
</evidence>